<dbReference type="RefSeq" id="WP_128140996.1">
    <property type="nucleotide sequence ID" value="NZ_UGJG01000002.1"/>
</dbReference>
<proteinExistence type="predicted"/>
<reference evidence="1 2" key="1">
    <citation type="submission" date="2019-06" db="EMBL/GenBank/DDBJ databases">
        <title>Genome sequence of Janthinobacterium lividum UCD_MED1.</title>
        <authorList>
            <person name="De Leon M.E."/>
            <person name="Jospin G."/>
        </authorList>
    </citation>
    <scope>NUCLEOTIDE SEQUENCE [LARGE SCALE GENOMIC DNA]</scope>
    <source>
        <strain evidence="1 2">UCD_MED1</strain>
    </source>
</reference>
<dbReference type="AlphaFoldDB" id="A0A377RLH1"/>
<protein>
    <submittedName>
        <fullName evidence="1">Uncharacterized protein</fullName>
    </submittedName>
</protein>
<dbReference type="EMBL" id="VDGE01000006">
    <property type="protein sequence ID" value="TNC75963.1"/>
    <property type="molecule type" value="Genomic_DNA"/>
</dbReference>
<dbReference type="Proteomes" id="UP000305681">
    <property type="component" value="Unassembled WGS sequence"/>
</dbReference>
<gene>
    <name evidence="1" type="ORF">FHI69_17115</name>
</gene>
<accession>A0A377RLH1</accession>
<name>A0A377RLH1_9BURK</name>
<comment type="caution">
    <text evidence="1">The sequence shown here is derived from an EMBL/GenBank/DDBJ whole genome shotgun (WGS) entry which is preliminary data.</text>
</comment>
<sequence length="124" mass="14072">MHSLNIHAMQWQPVADISAVNPLLPDDLACFRELRDVLQRYGALDRFGISLIHRHFDIADDEELMEYTDAETRTLTVKPVKKSDIDWQHTTITNWKLAEGEEVARIGCGCARNSGGHLGYHRGT</sequence>
<evidence type="ECO:0000313" key="1">
    <source>
        <dbReference type="EMBL" id="TNC75963.1"/>
    </source>
</evidence>
<evidence type="ECO:0000313" key="2">
    <source>
        <dbReference type="Proteomes" id="UP000305681"/>
    </source>
</evidence>
<organism evidence="1 2">
    <name type="scientific">Janthinobacterium lividum</name>
    <dbReference type="NCBI Taxonomy" id="29581"/>
    <lineage>
        <taxon>Bacteria</taxon>
        <taxon>Pseudomonadati</taxon>
        <taxon>Pseudomonadota</taxon>
        <taxon>Betaproteobacteria</taxon>
        <taxon>Burkholderiales</taxon>
        <taxon>Oxalobacteraceae</taxon>
        <taxon>Janthinobacterium</taxon>
    </lineage>
</organism>